<reference evidence="4" key="1">
    <citation type="submission" date="2013-09" db="EMBL/GenBank/DDBJ databases">
        <title>Corchorus olitorius genome sequencing.</title>
        <authorList>
            <person name="Alam M."/>
            <person name="Haque M.S."/>
            <person name="Islam M.S."/>
            <person name="Emdad E.M."/>
            <person name="Islam M.M."/>
            <person name="Ahmed B."/>
            <person name="Halim A."/>
            <person name="Hossen Q.M.M."/>
            <person name="Hossain M.Z."/>
            <person name="Ahmed R."/>
            <person name="Khan M.M."/>
            <person name="Islam R."/>
            <person name="Rashid M.M."/>
            <person name="Khan S.A."/>
            <person name="Rahman M.S."/>
            <person name="Alam M."/>
            <person name="Yahiya A.S."/>
            <person name="Khan M.S."/>
            <person name="Azam M.S."/>
            <person name="Haque T."/>
            <person name="Lashkar M.Z.H."/>
            <person name="Akhand A.I."/>
            <person name="Morshed G."/>
            <person name="Roy S."/>
            <person name="Uddin K.S."/>
            <person name="Rabeya T."/>
            <person name="Hossain A.S."/>
            <person name="Chowdhury A."/>
            <person name="Snigdha A.R."/>
            <person name="Mortoza M.S."/>
            <person name="Matin S.A."/>
            <person name="Hoque S.M.E."/>
            <person name="Islam M.K."/>
            <person name="Roy D.K."/>
            <person name="Haider R."/>
            <person name="Moosa M.M."/>
            <person name="Elias S.M."/>
            <person name="Hasan A.M."/>
            <person name="Jahan S."/>
            <person name="Shafiuddin M."/>
            <person name="Mahmood N."/>
            <person name="Shommy N.S."/>
        </authorList>
    </citation>
    <scope>NUCLEOTIDE SEQUENCE [LARGE SCALE GENOMIC DNA]</scope>
    <source>
        <strain evidence="4">cv. O-4</strain>
    </source>
</reference>
<name>A0A1R3GCP4_9ROSI</name>
<dbReference type="Pfam" id="PF14392">
    <property type="entry name" value="zf-CCHC_4"/>
    <property type="match status" value="1"/>
</dbReference>
<feature type="compositionally biased region" description="Polar residues" evidence="1">
    <location>
        <begin position="318"/>
        <end position="334"/>
    </location>
</feature>
<dbReference type="InterPro" id="IPR025836">
    <property type="entry name" value="Zn_knuckle_CX2CX4HX4C"/>
</dbReference>
<proteinExistence type="predicted"/>
<accession>A0A1R3GCP4</accession>
<comment type="caution">
    <text evidence="3">The sequence shown here is derived from an EMBL/GenBank/DDBJ whole genome shotgun (WGS) entry which is preliminary data.</text>
</comment>
<dbReference type="PANTHER" id="PTHR31286:SF178">
    <property type="entry name" value="DUF4283 DOMAIN-CONTAINING PROTEIN"/>
    <property type="match status" value="1"/>
</dbReference>
<dbReference type="STRING" id="93759.A0A1R3GCP4"/>
<feature type="region of interest" description="Disordered" evidence="1">
    <location>
        <begin position="314"/>
        <end position="334"/>
    </location>
</feature>
<dbReference type="Proteomes" id="UP000187203">
    <property type="component" value="Unassembled WGS sequence"/>
</dbReference>
<organism evidence="3 4">
    <name type="scientific">Corchorus olitorius</name>
    <dbReference type="NCBI Taxonomy" id="93759"/>
    <lineage>
        <taxon>Eukaryota</taxon>
        <taxon>Viridiplantae</taxon>
        <taxon>Streptophyta</taxon>
        <taxon>Embryophyta</taxon>
        <taxon>Tracheophyta</taxon>
        <taxon>Spermatophyta</taxon>
        <taxon>Magnoliopsida</taxon>
        <taxon>eudicotyledons</taxon>
        <taxon>Gunneridae</taxon>
        <taxon>Pentapetalae</taxon>
        <taxon>rosids</taxon>
        <taxon>malvids</taxon>
        <taxon>Malvales</taxon>
        <taxon>Malvaceae</taxon>
        <taxon>Grewioideae</taxon>
        <taxon>Apeibeae</taxon>
        <taxon>Corchorus</taxon>
    </lineage>
</organism>
<sequence length="334" mass="39164">MRYALIRKIVADRALNWRGVLNVLRSIWGTKDLEDVRELGKNLYGLSFRIKKGTDFALNNGPWSIIGHHLILKRWDITKAVKEFEFNEIQLWIQVHNLPFVMQTLTNARKIGGTIGKIIDIEDPSWNFGIGRGFLRIKVELDIDKRLVEGFWVPKQNDERIWCDIKYERLADFCYCCGRMGHTEKTYGFTADRESFNGKQKYGSWLRTAPLRDNGRGDREWKREDEQGAEMMTPQNSARLLKEWNVQQWRFVDVDESGEIDREEGKDSDGLENARDNSFDAIRNWVSEGRQKARKVDMNEMMWKVFEVNEEGRDKENNCSFGKETTQEMTLAGY</sequence>
<feature type="domain" description="Zinc knuckle CX2CX4HX4C" evidence="2">
    <location>
        <begin position="141"/>
        <end position="186"/>
    </location>
</feature>
<dbReference type="OrthoDB" id="1695837at2759"/>
<dbReference type="AlphaFoldDB" id="A0A1R3GCP4"/>
<dbReference type="InterPro" id="IPR040256">
    <property type="entry name" value="At4g02000-like"/>
</dbReference>
<keyword evidence="4" id="KW-1185">Reference proteome</keyword>
<evidence type="ECO:0000256" key="1">
    <source>
        <dbReference type="SAM" id="MobiDB-lite"/>
    </source>
</evidence>
<protein>
    <recommendedName>
        <fullName evidence="2">Zinc knuckle CX2CX4HX4C domain-containing protein</fullName>
    </recommendedName>
</protein>
<gene>
    <name evidence="3" type="ORF">COLO4_35857</name>
</gene>
<dbReference type="PANTHER" id="PTHR31286">
    <property type="entry name" value="GLYCINE-RICH CELL WALL STRUCTURAL PROTEIN 1.8-LIKE"/>
    <property type="match status" value="1"/>
</dbReference>
<dbReference type="EMBL" id="AWUE01022836">
    <property type="protein sequence ID" value="OMO55831.1"/>
    <property type="molecule type" value="Genomic_DNA"/>
</dbReference>
<evidence type="ECO:0000313" key="4">
    <source>
        <dbReference type="Proteomes" id="UP000187203"/>
    </source>
</evidence>
<evidence type="ECO:0000313" key="3">
    <source>
        <dbReference type="EMBL" id="OMO55831.1"/>
    </source>
</evidence>
<evidence type="ECO:0000259" key="2">
    <source>
        <dbReference type="Pfam" id="PF14392"/>
    </source>
</evidence>